<feature type="region of interest" description="Disordered" evidence="5">
    <location>
        <begin position="1"/>
        <end position="20"/>
    </location>
</feature>
<dbReference type="Gene3D" id="2.130.10.10">
    <property type="entry name" value="YVTN repeat-like/Quinoprotein amine dehydrogenase"/>
    <property type="match status" value="2"/>
</dbReference>
<evidence type="ECO:0000313" key="7">
    <source>
        <dbReference type="Proteomes" id="UP000076761"/>
    </source>
</evidence>
<comment type="similarity">
    <text evidence="3">Belongs to the WD repeat ASA1 family.</text>
</comment>
<dbReference type="Proteomes" id="UP000076761">
    <property type="component" value="Unassembled WGS sequence"/>
</dbReference>
<organism evidence="6 7">
    <name type="scientific">Neolentinus lepideus HHB14362 ss-1</name>
    <dbReference type="NCBI Taxonomy" id="1314782"/>
    <lineage>
        <taxon>Eukaryota</taxon>
        <taxon>Fungi</taxon>
        <taxon>Dikarya</taxon>
        <taxon>Basidiomycota</taxon>
        <taxon>Agaricomycotina</taxon>
        <taxon>Agaricomycetes</taxon>
        <taxon>Gloeophyllales</taxon>
        <taxon>Gloeophyllaceae</taxon>
        <taxon>Neolentinus</taxon>
    </lineage>
</organism>
<evidence type="ECO:0000313" key="6">
    <source>
        <dbReference type="EMBL" id="KZT29597.1"/>
    </source>
</evidence>
<dbReference type="FunCoup" id="A0A165VFD2">
    <property type="interactions" value="170"/>
</dbReference>
<dbReference type="EMBL" id="KV425553">
    <property type="protein sequence ID" value="KZT29597.1"/>
    <property type="molecule type" value="Genomic_DNA"/>
</dbReference>
<accession>A0A165VFD2</accession>
<dbReference type="InterPro" id="IPR036322">
    <property type="entry name" value="WD40_repeat_dom_sf"/>
</dbReference>
<dbReference type="PANTHER" id="PTHR19854:SF1">
    <property type="entry name" value="GUANINE NUCLEOTIDE-BINDING PROTEIN SUBUNIT BETA-LIKE PROTEIN 1"/>
    <property type="match status" value="1"/>
</dbReference>
<dbReference type="InParanoid" id="A0A165VFD2"/>
<evidence type="ECO:0000256" key="3">
    <source>
        <dbReference type="ARBA" id="ARBA00037931"/>
    </source>
</evidence>
<evidence type="ECO:0000256" key="2">
    <source>
        <dbReference type="ARBA" id="ARBA00022737"/>
    </source>
</evidence>
<dbReference type="STRING" id="1314782.A0A165VFD2"/>
<dbReference type="AlphaFoldDB" id="A0A165VFD2"/>
<dbReference type="PANTHER" id="PTHR19854">
    <property type="entry name" value="TRANSDUCIN BETA-LIKE 3"/>
    <property type="match status" value="1"/>
</dbReference>
<dbReference type="InterPro" id="IPR015943">
    <property type="entry name" value="WD40/YVTN_repeat-like_dom_sf"/>
</dbReference>
<name>A0A165VFD2_9AGAM</name>
<keyword evidence="7" id="KW-1185">Reference proteome</keyword>
<gene>
    <name evidence="6" type="ORF">NEOLEDRAFT_1055725</name>
</gene>
<dbReference type="InterPro" id="IPR001680">
    <property type="entry name" value="WD40_rpt"/>
</dbReference>
<evidence type="ECO:0000256" key="1">
    <source>
        <dbReference type="ARBA" id="ARBA00022574"/>
    </source>
</evidence>
<reference evidence="6 7" key="1">
    <citation type="journal article" date="2016" name="Mol. Biol. Evol.">
        <title>Comparative Genomics of Early-Diverging Mushroom-Forming Fungi Provides Insights into the Origins of Lignocellulose Decay Capabilities.</title>
        <authorList>
            <person name="Nagy L.G."/>
            <person name="Riley R."/>
            <person name="Tritt A."/>
            <person name="Adam C."/>
            <person name="Daum C."/>
            <person name="Floudas D."/>
            <person name="Sun H."/>
            <person name="Yadav J.S."/>
            <person name="Pangilinan J."/>
            <person name="Larsson K.H."/>
            <person name="Matsuura K."/>
            <person name="Barry K."/>
            <person name="Labutti K."/>
            <person name="Kuo R."/>
            <person name="Ohm R.A."/>
            <person name="Bhattacharya S.S."/>
            <person name="Shirouzu T."/>
            <person name="Yoshinaga Y."/>
            <person name="Martin F.M."/>
            <person name="Grigoriev I.V."/>
            <person name="Hibbett D.S."/>
        </authorList>
    </citation>
    <scope>NUCLEOTIDE SEQUENCE [LARGE SCALE GENOMIC DNA]</scope>
    <source>
        <strain evidence="6 7">HHB14362 ss-1</strain>
    </source>
</reference>
<keyword evidence="1" id="KW-0853">WD repeat</keyword>
<dbReference type="Pfam" id="PF00400">
    <property type="entry name" value="WD40"/>
    <property type="match status" value="2"/>
</dbReference>
<proteinExistence type="inferred from homology"/>
<dbReference type="OrthoDB" id="7668193at2759"/>
<evidence type="ECO:0000256" key="4">
    <source>
        <dbReference type="ARBA" id="ARBA00040563"/>
    </source>
</evidence>
<evidence type="ECO:0000256" key="5">
    <source>
        <dbReference type="SAM" id="MobiDB-lite"/>
    </source>
</evidence>
<keyword evidence="2" id="KW-0677">Repeat</keyword>
<dbReference type="SUPFAM" id="SSF50978">
    <property type="entry name" value="WD40 repeat-like"/>
    <property type="match status" value="1"/>
</dbReference>
<protein>
    <recommendedName>
        <fullName evidence="4">ASTRA-associated protein 1</fullName>
    </recommendedName>
</protein>
<dbReference type="SMART" id="SM00320">
    <property type="entry name" value="WD40"/>
    <property type="match status" value="5"/>
</dbReference>
<sequence>MPQDRPSAPSPSHRIRSHSSPINAISISGDNERIYTADASGLVTVTSTRTLRSLASWKAHTDGLLGVREWEDKIITHGRDNQLRVWRCVHEARMALGDSAALPGLQTPSLLYSMDVNALNYCRFSLFPLPPSQRTQERAALIALPNLVESSLADIWALPSRQRLHAAIGKSAWTSLLGADGRGGGKAGIIMAMHLFQADAGNLRILLSYEDGSVTMWRYARTEKETSVEGIGWQSVWTSKLHLESVMAMAVTPDNAVALTVSADHIIGRYNLLAPGTSIETACVAHKTKSIGHTTIAIRDDGKVCAVGGWDGKIRLYSVKTLKFLGTLVLHKGACQALDFAHCTFSDTSPDDSNDEEDMTEEEKAQRARWLVSGGRDNRVAMWPLMSFAKPNV</sequence>